<sequence>MVVPSDASKKRMAKPDRSFSHSSSVGQASAKRIDSMAVQHALQAAHSKRHTMVSLSFSEAAAPICNETDERRNSLAAGTNFNPKRKVHDGIIILKRGGRTNLGSCKRSASGEHCPSVRLRLVYAQGIANKPGEHRNPSSHSTLANPWLQVGLIGPGFREDAHEAASQQVQRDAEAQAATSKGYTSLLSSFNEAAAPICPTAKVAPAANMVILRLVGTQQIANATGQLRNSPSASSLGYPQHRAGYAHVTSLEAYQRSMATGADVARLQAVPESPACFHSAHPLLSKSFTMPVIPVTFPGFTQDITIPFEAIPTSSLGGAAQPTETALTVDNVVAGLAAIGLNKGWVICLQIFLVDLFVFVAIGLLAACVASCTDSPWKEQLEEINQKTKELKELQSIIPDIEKGLDKALEKAKDETTGRHSDAASFRTCAE</sequence>
<keyword evidence="2" id="KW-0812">Transmembrane</keyword>
<proteinExistence type="predicted"/>
<dbReference type="Proteomes" id="UP001480595">
    <property type="component" value="Unassembled WGS sequence"/>
</dbReference>
<reference evidence="3 4" key="1">
    <citation type="submission" date="2023-01" db="EMBL/GenBank/DDBJ databases">
        <title>Analysis of 21 Apiospora genomes using comparative genomics revels a genus with tremendous synthesis potential of carbohydrate active enzymes and secondary metabolites.</title>
        <authorList>
            <person name="Sorensen T."/>
        </authorList>
    </citation>
    <scope>NUCLEOTIDE SEQUENCE [LARGE SCALE GENOMIC DNA]</scope>
    <source>
        <strain evidence="3 4">CBS 135458</strain>
    </source>
</reference>
<feature type="compositionally biased region" description="Basic and acidic residues" evidence="1">
    <location>
        <begin position="7"/>
        <end position="19"/>
    </location>
</feature>
<dbReference type="EMBL" id="JAQQWL010000004">
    <property type="protein sequence ID" value="KAK8076724.1"/>
    <property type="molecule type" value="Genomic_DNA"/>
</dbReference>
<name>A0ABR1VZP7_9PEZI</name>
<feature type="region of interest" description="Disordered" evidence="1">
    <location>
        <begin position="1"/>
        <end position="30"/>
    </location>
</feature>
<protein>
    <submittedName>
        <fullName evidence="3">Uncharacterized protein</fullName>
    </submittedName>
</protein>
<comment type="caution">
    <text evidence="3">The sequence shown here is derived from an EMBL/GenBank/DDBJ whole genome shotgun (WGS) entry which is preliminary data.</text>
</comment>
<feature type="region of interest" description="Disordered" evidence="1">
    <location>
        <begin position="412"/>
        <end position="431"/>
    </location>
</feature>
<evidence type="ECO:0000313" key="3">
    <source>
        <dbReference type="EMBL" id="KAK8076724.1"/>
    </source>
</evidence>
<evidence type="ECO:0000256" key="1">
    <source>
        <dbReference type="SAM" id="MobiDB-lite"/>
    </source>
</evidence>
<evidence type="ECO:0000313" key="4">
    <source>
        <dbReference type="Proteomes" id="UP001480595"/>
    </source>
</evidence>
<keyword evidence="2" id="KW-1133">Transmembrane helix</keyword>
<organism evidence="3 4">
    <name type="scientific">Apiospora phragmitis</name>
    <dbReference type="NCBI Taxonomy" id="2905665"/>
    <lineage>
        <taxon>Eukaryota</taxon>
        <taxon>Fungi</taxon>
        <taxon>Dikarya</taxon>
        <taxon>Ascomycota</taxon>
        <taxon>Pezizomycotina</taxon>
        <taxon>Sordariomycetes</taxon>
        <taxon>Xylariomycetidae</taxon>
        <taxon>Amphisphaeriales</taxon>
        <taxon>Apiosporaceae</taxon>
        <taxon>Apiospora</taxon>
    </lineage>
</organism>
<feature type="compositionally biased region" description="Basic and acidic residues" evidence="1">
    <location>
        <begin position="412"/>
        <end position="422"/>
    </location>
</feature>
<feature type="transmembrane region" description="Helical" evidence="2">
    <location>
        <begin position="344"/>
        <end position="370"/>
    </location>
</feature>
<evidence type="ECO:0000256" key="2">
    <source>
        <dbReference type="SAM" id="Phobius"/>
    </source>
</evidence>
<gene>
    <name evidence="3" type="ORF">PG994_003996</name>
</gene>
<dbReference type="RefSeq" id="XP_066719683.1">
    <property type="nucleotide sequence ID" value="XM_066855405.1"/>
</dbReference>
<keyword evidence="2" id="KW-0472">Membrane</keyword>
<dbReference type="GeneID" id="92088468"/>
<accession>A0ABR1VZP7</accession>
<keyword evidence="4" id="KW-1185">Reference proteome</keyword>